<dbReference type="Proteomes" id="UP000799424">
    <property type="component" value="Unassembled WGS sequence"/>
</dbReference>
<evidence type="ECO:0000256" key="1">
    <source>
        <dbReference type="SAM" id="SignalP"/>
    </source>
</evidence>
<feature type="signal peptide" evidence="1">
    <location>
        <begin position="1"/>
        <end position="22"/>
    </location>
</feature>
<evidence type="ECO:0000313" key="2">
    <source>
        <dbReference type="EMBL" id="KAF2820529.1"/>
    </source>
</evidence>
<dbReference type="AlphaFoldDB" id="A0A6A6ZIK1"/>
<protein>
    <recommendedName>
        <fullName evidence="4">Secreted protein</fullName>
    </recommendedName>
</protein>
<accession>A0A6A6ZIK1</accession>
<keyword evidence="3" id="KW-1185">Reference proteome</keyword>
<dbReference type="EMBL" id="MU006240">
    <property type="protein sequence ID" value="KAF2820529.1"/>
    <property type="molecule type" value="Genomic_DNA"/>
</dbReference>
<sequence>MFSQHHFLAGLLLCARTWVALASGGSLLQNLGSCDHLLDAGLQDLVLLPDSDAYRYHGRAPRARIRLVHAEHQTTVTTLLLNTRHLNHYSSD</sequence>
<feature type="chain" id="PRO_5025691919" description="Secreted protein" evidence="1">
    <location>
        <begin position="23"/>
        <end position="92"/>
    </location>
</feature>
<keyword evidence="1" id="KW-0732">Signal</keyword>
<evidence type="ECO:0008006" key="4">
    <source>
        <dbReference type="Google" id="ProtNLM"/>
    </source>
</evidence>
<name>A0A6A6ZIK1_9PLEO</name>
<evidence type="ECO:0000313" key="3">
    <source>
        <dbReference type="Proteomes" id="UP000799424"/>
    </source>
</evidence>
<proteinExistence type="predicted"/>
<gene>
    <name evidence="2" type="ORF">CC86DRAFT_114385</name>
</gene>
<organism evidence="2 3">
    <name type="scientific">Ophiobolus disseminans</name>
    <dbReference type="NCBI Taxonomy" id="1469910"/>
    <lineage>
        <taxon>Eukaryota</taxon>
        <taxon>Fungi</taxon>
        <taxon>Dikarya</taxon>
        <taxon>Ascomycota</taxon>
        <taxon>Pezizomycotina</taxon>
        <taxon>Dothideomycetes</taxon>
        <taxon>Pleosporomycetidae</taxon>
        <taxon>Pleosporales</taxon>
        <taxon>Pleosporineae</taxon>
        <taxon>Phaeosphaeriaceae</taxon>
        <taxon>Ophiobolus</taxon>
    </lineage>
</organism>
<reference evidence="2" key="1">
    <citation type="journal article" date="2020" name="Stud. Mycol.">
        <title>101 Dothideomycetes genomes: a test case for predicting lifestyles and emergence of pathogens.</title>
        <authorList>
            <person name="Haridas S."/>
            <person name="Albert R."/>
            <person name="Binder M."/>
            <person name="Bloem J."/>
            <person name="Labutti K."/>
            <person name="Salamov A."/>
            <person name="Andreopoulos B."/>
            <person name="Baker S."/>
            <person name="Barry K."/>
            <person name="Bills G."/>
            <person name="Bluhm B."/>
            <person name="Cannon C."/>
            <person name="Castanera R."/>
            <person name="Culley D."/>
            <person name="Daum C."/>
            <person name="Ezra D."/>
            <person name="Gonzalez J."/>
            <person name="Henrissat B."/>
            <person name="Kuo A."/>
            <person name="Liang C."/>
            <person name="Lipzen A."/>
            <person name="Lutzoni F."/>
            <person name="Magnuson J."/>
            <person name="Mondo S."/>
            <person name="Nolan M."/>
            <person name="Ohm R."/>
            <person name="Pangilinan J."/>
            <person name="Park H.-J."/>
            <person name="Ramirez L."/>
            <person name="Alfaro M."/>
            <person name="Sun H."/>
            <person name="Tritt A."/>
            <person name="Yoshinaga Y."/>
            <person name="Zwiers L.-H."/>
            <person name="Turgeon B."/>
            <person name="Goodwin S."/>
            <person name="Spatafora J."/>
            <person name="Crous P."/>
            <person name="Grigoriev I."/>
        </authorList>
    </citation>
    <scope>NUCLEOTIDE SEQUENCE</scope>
    <source>
        <strain evidence="2">CBS 113818</strain>
    </source>
</reference>